<evidence type="ECO:0000256" key="2">
    <source>
        <dbReference type="ARBA" id="ARBA00010617"/>
    </source>
</evidence>
<protein>
    <recommendedName>
        <fullName evidence="10">Cytochrome P450</fullName>
    </recommendedName>
</protein>
<evidence type="ECO:0000256" key="4">
    <source>
        <dbReference type="ARBA" id="ARBA00023002"/>
    </source>
</evidence>
<dbReference type="PRINTS" id="PR00463">
    <property type="entry name" value="EP450I"/>
</dbReference>
<keyword evidence="9" id="KW-1185">Reference proteome</keyword>
<keyword evidence="3 6" id="KW-0479">Metal-binding</keyword>
<reference evidence="9" key="1">
    <citation type="submission" date="2024-04" db="EMBL/GenBank/DDBJ databases">
        <authorList>
            <person name="Shaw F."/>
            <person name="Minotto A."/>
        </authorList>
    </citation>
    <scope>NUCLEOTIDE SEQUENCE [LARGE SCALE GENOMIC DNA]</scope>
</reference>
<dbReference type="InterPro" id="IPR002401">
    <property type="entry name" value="Cyt_P450_E_grp-I"/>
</dbReference>
<evidence type="ECO:0000256" key="5">
    <source>
        <dbReference type="ARBA" id="ARBA00023004"/>
    </source>
</evidence>
<sequence>MEGNVVTYGLVALATLVYVLRWLKPSRSSLPDIPAVTPTAPILSFYGVFKYFTHSREMIQEGYDKYKGRAFKIPEVFRWMVIVTGPKLIEELRKAPDDTLSFEEATRESLQVDYTLGPAIHHNGYHIGIVRSNLTRNLAALFPDVRDEIVAAFTEAIPLSDDWISVPALETVMQIVCRTSNRIFVGLPKCRDLDYRKLNIQFTVDVVKGAMILNLLPTFVRPLAARIFTNVPSSIDRGMKHLEPIIRQRYQAMEEYGSDYPDKPNDMLSWFMDEAKGEEREVRALVLRILTVNFAAIHTSSMSFTHALYRLAANPEYILPMREEVESIVKAEGWTKAAMGKMRKVDSFLKESQRYHGLGAISITRRALRDFTFSDGTFIPKGEFVSAAAMPTHYDEEYYENPEVFNPWRFAEMRSEDGEGTKHQMVSTSSEYIPFGHGKHACPGRFFAANELKAMLAHVVTTYDVKLENEGVVPEPLWVARLRCSLIRSPLRAMAAQTLYHVGFWVYIAVYTVL</sequence>
<dbReference type="EMBL" id="OZ037945">
    <property type="protein sequence ID" value="CAL1702996.1"/>
    <property type="molecule type" value="Genomic_DNA"/>
</dbReference>
<accession>A0ABP1D562</accession>
<proteinExistence type="inferred from homology"/>
<dbReference type="PROSITE" id="PS00086">
    <property type="entry name" value="CYTOCHROME_P450"/>
    <property type="match status" value="1"/>
</dbReference>
<evidence type="ECO:0000256" key="1">
    <source>
        <dbReference type="ARBA" id="ARBA00001971"/>
    </source>
</evidence>
<keyword evidence="6" id="KW-0503">Monooxygenase</keyword>
<dbReference type="InterPro" id="IPR036396">
    <property type="entry name" value="Cyt_P450_sf"/>
</dbReference>
<name>A0ABP1D562_9APHY</name>
<organism evidence="8 9">
    <name type="scientific">Somion occarium</name>
    <dbReference type="NCBI Taxonomy" id="3059160"/>
    <lineage>
        <taxon>Eukaryota</taxon>
        <taxon>Fungi</taxon>
        <taxon>Dikarya</taxon>
        <taxon>Basidiomycota</taxon>
        <taxon>Agaricomycotina</taxon>
        <taxon>Agaricomycetes</taxon>
        <taxon>Polyporales</taxon>
        <taxon>Cerrenaceae</taxon>
        <taxon>Somion</taxon>
    </lineage>
</organism>
<keyword evidence="5 6" id="KW-0408">Iron</keyword>
<dbReference type="Proteomes" id="UP001497453">
    <property type="component" value="Chromosome 2"/>
</dbReference>
<keyword evidence="7" id="KW-0812">Transmembrane</keyword>
<dbReference type="Gene3D" id="1.10.630.10">
    <property type="entry name" value="Cytochrome P450"/>
    <property type="match status" value="1"/>
</dbReference>
<keyword evidence="4 6" id="KW-0560">Oxidoreductase</keyword>
<evidence type="ECO:0000256" key="3">
    <source>
        <dbReference type="ARBA" id="ARBA00022723"/>
    </source>
</evidence>
<keyword evidence="6" id="KW-0349">Heme</keyword>
<dbReference type="Pfam" id="PF00067">
    <property type="entry name" value="p450"/>
    <property type="match status" value="1"/>
</dbReference>
<feature type="transmembrane region" description="Helical" evidence="7">
    <location>
        <begin position="6"/>
        <end position="23"/>
    </location>
</feature>
<evidence type="ECO:0000313" key="8">
    <source>
        <dbReference type="EMBL" id="CAL1702996.1"/>
    </source>
</evidence>
<comment type="similarity">
    <text evidence="2 6">Belongs to the cytochrome P450 family.</text>
</comment>
<evidence type="ECO:0000256" key="6">
    <source>
        <dbReference type="RuleBase" id="RU000461"/>
    </source>
</evidence>
<evidence type="ECO:0000256" key="7">
    <source>
        <dbReference type="SAM" id="Phobius"/>
    </source>
</evidence>
<dbReference type="SUPFAM" id="SSF48264">
    <property type="entry name" value="Cytochrome P450"/>
    <property type="match status" value="1"/>
</dbReference>
<dbReference type="CDD" id="cd11041">
    <property type="entry name" value="CYP503A1-like"/>
    <property type="match status" value="1"/>
</dbReference>
<keyword evidence="7" id="KW-0472">Membrane</keyword>
<dbReference type="InterPro" id="IPR017972">
    <property type="entry name" value="Cyt_P450_CS"/>
</dbReference>
<evidence type="ECO:0000313" key="9">
    <source>
        <dbReference type="Proteomes" id="UP001497453"/>
    </source>
</evidence>
<evidence type="ECO:0008006" key="10">
    <source>
        <dbReference type="Google" id="ProtNLM"/>
    </source>
</evidence>
<dbReference type="InterPro" id="IPR001128">
    <property type="entry name" value="Cyt_P450"/>
</dbReference>
<gene>
    <name evidence="8" type="ORF">GFSPODELE1_LOCUS4348</name>
</gene>
<comment type="cofactor">
    <cofactor evidence="1">
        <name>heme</name>
        <dbReference type="ChEBI" id="CHEBI:30413"/>
    </cofactor>
</comment>
<keyword evidence="7" id="KW-1133">Transmembrane helix</keyword>
<dbReference type="PANTHER" id="PTHR46206">
    <property type="entry name" value="CYTOCHROME P450"/>
    <property type="match status" value="1"/>
</dbReference>